<dbReference type="STRING" id="592026.GCWU0000282_000702"/>
<keyword evidence="1" id="KW-0479">Metal-binding</keyword>
<dbReference type="GO" id="GO:0008270">
    <property type="term" value="F:zinc ion binding"/>
    <property type="evidence" value="ECO:0007669"/>
    <property type="project" value="UniProtKB-KW"/>
</dbReference>
<sequence>MSGLRIFLQGLREVKPKQSCIIGCQILLTPTSYKGIYEKIHDYRGILMREFKTASTLFDGNLALSIAPALTPKGLEENPLFFNGEIVNPVVISGGLLVLADIVSTRYFKYTPVEQRDPILSAQGDRLRAECFSACNGVYARMDVFQSVLDGEILYGTTNVDISNNLRKSLFEIKQGDRLKFRIGDDGWKVLHSKKPVHGGELTDILIQRPVKMPDRWIRALGNCTLLHQNMKYKFHIEGMQAKAFIAMLPPATGKDQSGWLTPTKSGVMLKLREEKDSVYISGLHRLSALKRIMSNVNAIYFYAPGNGEKGQMMVEVCMTGANITLSLTAKSYEGYSGEGALLDLLSDVKVSECADRIDDILNFDPRLDLDKMSKSMGLIKNDMNKALELLAVSGKLGFDVHENAFFHRELPDDPDRILKDNPRLEGAKKLAEDTIYAEDNIWHVKSGEAVYRVIYPTDCGVENAKCTCTWYLRHQNSRGPCKHILAVKLKKEAV</sequence>
<accession>V2Y8C2</accession>
<dbReference type="EMBL" id="ACIL03000005">
    <property type="protein sequence ID" value="ESL04352.1"/>
    <property type="molecule type" value="Genomic_DNA"/>
</dbReference>
<evidence type="ECO:0000313" key="4">
    <source>
        <dbReference type="Proteomes" id="UP000018227"/>
    </source>
</evidence>
<dbReference type="PROSITE" id="PS50966">
    <property type="entry name" value="ZF_SWIM"/>
    <property type="match status" value="1"/>
</dbReference>
<keyword evidence="4" id="KW-1185">Reference proteome</keyword>
<dbReference type="HOGENOM" id="CLU_023622_1_0_9"/>
<reference evidence="3 4" key="1">
    <citation type="submission" date="2013-06" db="EMBL/GenBank/DDBJ databases">
        <authorList>
            <person name="Weinstock G."/>
            <person name="Sodergren E."/>
            <person name="Clifton S."/>
            <person name="Fulton L."/>
            <person name="Fulton B."/>
            <person name="Courtney L."/>
            <person name="Fronick C."/>
            <person name="Harrison M."/>
            <person name="Strong C."/>
            <person name="Farmer C."/>
            <person name="Delahaunty K."/>
            <person name="Markovic C."/>
            <person name="Hall O."/>
            <person name="Minx P."/>
            <person name="Tomlinson C."/>
            <person name="Mitreva M."/>
            <person name="Nelson J."/>
            <person name="Hou S."/>
            <person name="Wollam A."/>
            <person name="Pepin K.H."/>
            <person name="Johnson M."/>
            <person name="Bhonagiri V."/>
            <person name="Nash W.E."/>
            <person name="Warren W."/>
            <person name="Chinwalla A."/>
            <person name="Mardis E.R."/>
            <person name="Wilson R.K."/>
        </authorList>
    </citation>
    <scope>NUCLEOTIDE SEQUENCE [LARGE SCALE GENOMIC DNA]</scope>
    <source>
        <strain evidence="3 4">ATCC 51271</strain>
    </source>
</reference>
<comment type="caution">
    <text evidence="3">The sequence shown here is derived from an EMBL/GenBank/DDBJ whole genome shotgun (WGS) entry which is preliminary data.</text>
</comment>
<name>V2Y8C2_9FIRM</name>
<proteinExistence type="predicted"/>
<protein>
    <submittedName>
        <fullName evidence="3">SWIM zinc finger domain protein</fullName>
    </submittedName>
</protein>
<dbReference type="InterPro" id="IPR007527">
    <property type="entry name" value="Znf_SWIM"/>
</dbReference>
<keyword evidence="1" id="KW-0862">Zinc</keyword>
<dbReference type="Proteomes" id="UP000018227">
    <property type="component" value="Unassembled WGS sequence"/>
</dbReference>
<feature type="domain" description="SWIM-type" evidence="2">
    <location>
        <begin position="452"/>
        <end position="493"/>
    </location>
</feature>
<keyword evidence="1" id="KW-0863">Zinc-finger</keyword>
<evidence type="ECO:0000256" key="1">
    <source>
        <dbReference type="PROSITE-ProRule" id="PRU00325"/>
    </source>
</evidence>
<dbReference type="eggNOG" id="COG4715">
    <property type="taxonomic scope" value="Bacteria"/>
</dbReference>
<organism evidence="3 4">
    <name type="scientific">Catonella morbi ATCC 51271</name>
    <dbReference type="NCBI Taxonomy" id="592026"/>
    <lineage>
        <taxon>Bacteria</taxon>
        <taxon>Bacillati</taxon>
        <taxon>Bacillota</taxon>
        <taxon>Clostridia</taxon>
        <taxon>Lachnospirales</taxon>
        <taxon>Lachnospiraceae</taxon>
        <taxon>Catonella</taxon>
    </lineage>
</organism>
<dbReference type="AlphaFoldDB" id="V2Y8C2"/>
<evidence type="ECO:0000313" key="3">
    <source>
        <dbReference type="EMBL" id="ESL04352.1"/>
    </source>
</evidence>
<dbReference type="Pfam" id="PF04434">
    <property type="entry name" value="SWIM"/>
    <property type="match status" value="1"/>
</dbReference>
<evidence type="ECO:0000259" key="2">
    <source>
        <dbReference type="PROSITE" id="PS50966"/>
    </source>
</evidence>
<gene>
    <name evidence="3" type="ORF">GCWU0000282_000702</name>
</gene>